<dbReference type="AlphaFoldDB" id="A0A1M7FUX2"/>
<protein>
    <recommendedName>
        <fullName evidence="3">DUF3467 domain-containing protein</fullName>
    </recommendedName>
</protein>
<dbReference type="RefSeq" id="WP_073083403.1">
    <property type="nucleotide sequence ID" value="NZ_FRBL01000006.1"/>
</dbReference>
<proteinExistence type="predicted"/>
<sequence length="104" mass="11670">MENQEDEQQQLNIELTEEMAEGQYANLAIITHSNAEFVVDFVNVMPGLPKAKVKSRIILTPQHAKRFMKAMVDNIKKYESVHGTIQDQEPVSLPMNFGGPTAQA</sequence>
<dbReference type="Pfam" id="PF11950">
    <property type="entry name" value="DUF3467"/>
    <property type="match status" value="1"/>
</dbReference>
<keyword evidence="2" id="KW-1185">Reference proteome</keyword>
<evidence type="ECO:0008006" key="3">
    <source>
        <dbReference type="Google" id="ProtNLM"/>
    </source>
</evidence>
<reference evidence="1 2" key="1">
    <citation type="submission" date="2016-11" db="EMBL/GenBank/DDBJ databases">
        <authorList>
            <person name="Jaros S."/>
            <person name="Januszkiewicz K."/>
            <person name="Wedrychowicz H."/>
        </authorList>
    </citation>
    <scope>NUCLEOTIDE SEQUENCE [LARGE SCALE GENOMIC DNA]</scope>
    <source>
        <strain evidence="1 2">DSM 27406</strain>
    </source>
</reference>
<dbReference type="STRING" id="1419482.SAMN05444266_106286"/>
<dbReference type="Proteomes" id="UP000184420">
    <property type="component" value="Unassembled WGS sequence"/>
</dbReference>
<gene>
    <name evidence="1" type="ORF">SAMN05444266_106286</name>
</gene>
<name>A0A1M7FUX2_9BACT</name>
<accession>A0A1M7FUX2</accession>
<evidence type="ECO:0000313" key="1">
    <source>
        <dbReference type="EMBL" id="SHM07884.1"/>
    </source>
</evidence>
<organism evidence="1 2">
    <name type="scientific">Chitinophaga jiangningensis</name>
    <dbReference type="NCBI Taxonomy" id="1419482"/>
    <lineage>
        <taxon>Bacteria</taxon>
        <taxon>Pseudomonadati</taxon>
        <taxon>Bacteroidota</taxon>
        <taxon>Chitinophagia</taxon>
        <taxon>Chitinophagales</taxon>
        <taxon>Chitinophagaceae</taxon>
        <taxon>Chitinophaga</taxon>
    </lineage>
</organism>
<dbReference type="InterPro" id="IPR021857">
    <property type="entry name" value="DUF3467"/>
</dbReference>
<evidence type="ECO:0000313" key="2">
    <source>
        <dbReference type="Proteomes" id="UP000184420"/>
    </source>
</evidence>
<dbReference type="OrthoDB" id="9813817at2"/>
<dbReference type="EMBL" id="FRBL01000006">
    <property type="protein sequence ID" value="SHM07884.1"/>
    <property type="molecule type" value="Genomic_DNA"/>
</dbReference>